<name>A0A1H2PLA9_9BURK</name>
<dbReference type="GO" id="GO:0016787">
    <property type="term" value="F:hydrolase activity"/>
    <property type="evidence" value="ECO:0007669"/>
    <property type="project" value="UniProtKB-KW"/>
</dbReference>
<dbReference type="STRING" id="1770053.SAMN05216551_101620"/>
<dbReference type="PRINTS" id="PR00412">
    <property type="entry name" value="EPOXHYDRLASE"/>
</dbReference>
<protein>
    <submittedName>
        <fullName evidence="3">Pimeloyl-ACP methyl ester carboxylesterase</fullName>
    </submittedName>
</protein>
<accession>A0A1H2PLA9</accession>
<reference evidence="4" key="1">
    <citation type="submission" date="2016-09" db="EMBL/GenBank/DDBJ databases">
        <authorList>
            <person name="Varghese N."/>
            <person name="Submissions S."/>
        </authorList>
    </citation>
    <scope>NUCLEOTIDE SEQUENCE [LARGE SCALE GENOMIC DNA]</scope>
    <source>
        <strain evidence="4">JS23</strain>
    </source>
</reference>
<evidence type="ECO:0000256" key="1">
    <source>
        <dbReference type="ARBA" id="ARBA00022801"/>
    </source>
</evidence>
<dbReference type="EMBL" id="FNLO01000001">
    <property type="protein sequence ID" value="SDV46767.1"/>
    <property type="molecule type" value="Genomic_DNA"/>
</dbReference>
<gene>
    <name evidence="3" type="ORF">SAMN05216551_101620</name>
</gene>
<keyword evidence="4" id="KW-1185">Reference proteome</keyword>
<evidence type="ECO:0000259" key="2">
    <source>
        <dbReference type="Pfam" id="PF00561"/>
    </source>
</evidence>
<dbReference type="Pfam" id="PF00561">
    <property type="entry name" value="Abhydrolase_1"/>
    <property type="match status" value="1"/>
</dbReference>
<dbReference type="Gene3D" id="3.40.50.1820">
    <property type="entry name" value="alpha/beta hydrolase"/>
    <property type="match status" value="1"/>
</dbReference>
<dbReference type="Proteomes" id="UP000243719">
    <property type="component" value="Unassembled WGS sequence"/>
</dbReference>
<dbReference type="PANTHER" id="PTHR43329">
    <property type="entry name" value="EPOXIDE HYDROLASE"/>
    <property type="match status" value="1"/>
</dbReference>
<proteinExistence type="predicted"/>
<evidence type="ECO:0000313" key="3">
    <source>
        <dbReference type="EMBL" id="SDV46767.1"/>
    </source>
</evidence>
<dbReference type="OrthoDB" id="9780765at2"/>
<dbReference type="InterPro" id="IPR000073">
    <property type="entry name" value="AB_hydrolase_1"/>
</dbReference>
<dbReference type="SUPFAM" id="SSF53474">
    <property type="entry name" value="alpha/beta-Hydrolases"/>
    <property type="match status" value="1"/>
</dbReference>
<dbReference type="AlphaFoldDB" id="A0A1H2PLA9"/>
<evidence type="ECO:0000313" key="4">
    <source>
        <dbReference type="Proteomes" id="UP000243719"/>
    </source>
</evidence>
<dbReference type="InterPro" id="IPR029058">
    <property type="entry name" value="AB_hydrolase_fold"/>
</dbReference>
<sequence length="295" mass="31975">MTQVKTGVLEVEVACAGPDDGTPVLLLHGWPDAPRGWSAIAARLHAAGYRTIVPTLRGTGGTRFLSSATVRDGSAVALTQDAIDVLDALGVARVDVVGHDWGGRAAFTLAALHSDRIRRIVSLSVAFQPYGRFVIPATFTQSRHYWYQWFMSLDGGPQAIAADPIGFARSQWDGWSPPGWFDEAEFSATAAAFRNPDWLPITLNAYRRRWRNDEASDPRYAAATERLAQIGQIDVPTLVVQGASDTCTEPATTSGQEACFTAGYTRLVLDGVGHFPAREAPQQVADAVIAYFRAR</sequence>
<dbReference type="RefSeq" id="WP_091904403.1">
    <property type="nucleotide sequence ID" value="NZ_FNLO01000001.1"/>
</dbReference>
<organism evidence="3 4">
    <name type="scientific">Chitinasiproducens palmae</name>
    <dbReference type="NCBI Taxonomy" id="1770053"/>
    <lineage>
        <taxon>Bacteria</taxon>
        <taxon>Pseudomonadati</taxon>
        <taxon>Pseudomonadota</taxon>
        <taxon>Betaproteobacteria</taxon>
        <taxon>Burkholderiales</taxon>
        <taxon>Burkholderiaceae</taxon>
        <taxon>Chitinasiproducens</taxon>
    </lineage>
</organism>
<keyword evidence="1" id="KW-0378">Hydrolase</keyword>
<feature type="domain" description="AB hydrolase-1" evidence="2">
    <location>
        <begin position="23"/>
        <end position="276"/>
    </location>
</feature>
<dbReference type="InterPro" id="IPR000639">
    <property type="entry name" value="Epox_hydrolase-like"/>
</dbReference>